<dbReference type="Gene3D" id="2.40.10.10">
    <property type="entry name" value="Trypsin-like serine proteases"/>
    <property type="match status" value="1"/>
</dbReference>
<dbReference type="InterPro" id="IPR009003">
    <property type="entry name" value="Peptidase_S1_PA"/>
</dbReference>
<comment type="similarity">
    <text evidence="1">Belongs to the peptidase S1 family.</text>
</comment>
<dbReference type="PROSITE" id="PS50240">
    <property type="entry name" value="TRYPSIN_DOM"/>
    <property type="match status" value="1"/>
</dbReference>
<dbReference type="InterPro" id="IPR001254">
    <property type="entry name" value="Trypsin_dom"/>
</dbReference>
<dbReference type="RefSeq" id="WP_307854948.1">
    <property type="nucleotide sequence ID" value="NZ_JAGINW010000001.1"/>
</dbReference>
<evidence type="ECO:0000313" key="4">
    <source>
        <dbReference type="EMBL" id="MBP2320838.1"/>
    </source>
</evidence>
<dbReference type="Proteomes" id="UP001519332">
    <property type="component" value="Unassembled WGS sequence"/>
</dbReference>
<sequence>MLRTFLAGLVLLTTPIVGGKDADQPYVFMVSVQQADGEHFCGGSLVKPEWVLTAAHCVQNNPPGDMRIRAGSNELAKGGEILPVSKVVVHSGFDGVKPGNDIALLRLALPAKSAPIPIAAAPPGTVTRLLGWGQTCPQLGQCGPAPVLQQLDTQVIAVGRCLDIDGALELCTDSPGSVSGACYGDSGGPQIVKDGTQWRLAGLTSRSGNDSSVCGSGPSIYTNVFAYTDWITQQTM</sequence>
<dbReference type="InterPro" id="IPR001314">
    <property type="entry name" value="Peptidase_S1A"/>
</dbReference>
<dbReference type="PANTHER" id="PTHR24276">
    <property type="entry name" value="POLYSERASE-RELATED"/>
    <property type="match status" value="1"/>
</dbReference>
<accession>A0ABS4T8T1</accession>
<proteinExistence type="inferred from homology"/>
<evidence type="ECO:0000256" key="1">
    <source>
        <dbReference type="ARBA" id="ARBA00007664"/>
    </source>
</evidence>
<gene>
    <name evidence="4" type="ORF">JOF56_001223</name>
</gene>
<comment type="caution">
    <text evidence="4">The sequence shown here is derived from an EMBL/GenBank/DDBJ whole genome shotgun (WGS) entry which is preliminary data.</text>
</comment>
<dbReference type="Pfam" id="PF00089">
    <property type="entry name" value="Trypsin"/>
    <property type="match status" value="1"/>
</dbReference>
<dbReference type="PROSITE" id="PS00134">
    <property type="entry name" value="TRYPSIN_HIS"/>
    <property type="match status" value="1"/>
</dbReference>
<evidence type="ECO:0000256" key="2">
    <source>
        <dbReference type="ARBA" id="ARBA00023157"/>
    </source>
</evidence>
<dbReference type="InterPro" id="IPR018114">
    <property type="entry name" value="TRYPSIN_HIS"/>
</dbReference>
<keyword evidence="2" id="KW-1015">Disulfide bond</keyword>
<dbReference type="CDD" id="cd00190">
    <property type="entry name" value="Tryp_SPc"/>
    <property type="match status" value="1"/>
</dbReference>
<evidence type="ECO:0000259" key="3">
    <source>
        <dbReference type="PROSITE" id="PS50240"/>
    </source>
</evidence>
<evidence type="ECO:0000313" key="5">
    <source>
        <dbReference type="Proteomes" id="UP001519332"/>
    </source>
</evidence>
<dbReference type="InterPro" id="IPR050430">
    <property type="entry name" value="Peptidase_S1"/>
</dbReference>
<name>A0ABS4T8T1_9PSEU</name>
<organism evidence="4 5">
    <name type="scientific">Kibdelosporangium banguiense</name>
    <dbReference type="NCBI Taxonomy" id="1365924"/>
    <lineage>
        <taxon>Bacteria</taxon>
        <taxon>Bacillati</taxon>
        <taxon>Actinomycetota</taxon>
        <taxon>Actinomycetes</taxon>
        <taxon>Pseudonocardiales</taxon>
        <taxon>Pseudonocardiaceae</taxon>
        <taxon>Kibdelosporangium</taxon>
    </lineage>
</organism>
<keyword evidence="5" id="KW-1185">Reference proteome</keyword>
<dbReference type="SMART" id="SM00020">
    <property type="entry name" value="Tryp_SPc"/>
    <property type="match status" value="1"/>
</dbReference>
<dbReference type="PRINTS" id="PR00722">
    <property type="entry name" value="CHYMOTRYPSIN"/>
</dbReference>
<protein>
    <submittedName>
        <fullName evidence="4">Secreted trypsin-like serine protease</fullName>
    </submittedName>
</protein>
<dbReference type="PANTHER" id="PTHR24276:SF98">
    <property type="entry name" value="FI18310P1-RELATED"/>
    <property type="match status" value="1"/>
</dbReference>
<dbReference type="EMBL" id="JAGINW010000001">
    <property type="protein sequence ID" value="MBP2320838.1"/>
    <property type="molecule type" value="Genomic_DNA"/>
</dbReference>
<feature type="domain" description="Peptidase S1" evidence="3">
    <location>
        <begin position="16"/>
        <end position="236"/>
    </location>
</feature>
<dbReference type="SUPFAM" id="SSF50494">
    <property type="entry name" value="Trypsin-like serine proteases"/>
    <property type="match status" value="1"/>
</dbReference>
<dbReference type="InterPro" id="IPR043504">
    <property type="entry name" value="Peptidase_S1_PA_chymotrypsin"/>
</dbReference>
<reference evidence="4 5" key="1">
    <citation type="submission" date="2021-03" db="EMBL/GenBank/DDBJ databases">
        <title>Sequencing the genomes of 1000 actinobacteria strains.</title>
        <authorList>
            <person name="Klenk H.-P."/>
        </authorList>
    </citation>
    <scope>NUCLEOTIDE SEQUENCE [LARGE SCALE GENOMIC DNA]</scope>
    <source>
        <strain evidence="4 5">DSM 46670</strain>
    </source>
</reference>